<dbReference type="Proteomes" id="UP001642540">
    <property type="component" value="Unassembled WGS sequence"/>
</dbReference>
<comment type="caution">
    <text evidence="1">The sequence shown here is derived from an EMBL/GenBank/DDBJ whole genome shotgun (WGS) entry which is preliminary data.</text>
</comment>
<proteinExistence type="predicted"/>
<evidence type="ECO:0000313" key="2">
    <source>
        <dbReference type="Proteomes" id="UP001642540"/>
    </source>
</evidence>
<name>A0ABP1RS35_9HEXA</name>
<organism evidence="1 2">
    <name type="scientific">Orchesella dallaii</name>
    <dbReference type="NCBI Taxonomy" id="48710"/>
    <lineage>
        <taxon>Eukaryota</taxon>
        <taxon>Metazoa</taxon>
        <taxon>Ecdysozoa</taxon>
        <taxon>Arthropoda</taxon>
        <taxon>Hexapoda</taxon>
        <taxon>Collembola</taxon>
        <taxon>Entomobryomorpha</taxon>
        <taxon>Entomobryoidea</taxon>
        <taxon>Orchesellidae</taxon>
        <taxon>Orchesellinae</taxon>
        <taxon>Orchesella</taxon>
    </lineage>
</organism>
<keyword evidence="2" id="KW-1185">Reference proteome</keyword>
<evidence type="ECO:0000313" key="1">
    <source>
        <dbReference type="EMBL" id="CAL8134153.1"/>
    </source>
</evidence>
<sequence>MTKPLKDSFSIVLSSTCCSDIFSNTTSDFSNEIHPSLDLEGFEVGLTHLTYHDDWRDKPTWEKRIIERKPKTGKSFFQNQSIDNEIIYSTTTVQGIRFRKEYKSIGNFTTDLNNLFISSSLDTEIVLNLPADSTKSITATLRYLADDGYQLHLPLDIAQLYGFENTSFDKGEYDAKEVVDVAILERIPDHKEWIIQRRKRNTSSVYLEQMQDPVLKTVLSNIILSSSLAGFEVSFDLDETRAIVEYEIEPADATLKLSNFLNKYLSLPEDEILSGSQSFSIPREIIDPFSEVYINRDEYIQLHTLEKVVVQSNAVEESVIYNSKKLNVLAVLDRPEGKGKRVWHSSKKLAYYPATTSILGYINIKLVDETGACIIPQEKPSCAILHFRKSLY</sequence>
<gene>
    <name evidence="1" type="ORF">ODALV1_LOCUS25395</name>
</gene>
<reference evidence="1 2" key="1">
    <citation type="submission" date="2024-08" db="EMBL/GenBank/DDBJ databases">
        <authorList>
            <person name="Cucini C."/>
            <person name="Frati F."/>
        </authorList>
    </citation>
    <scope>NUCLEOTIDE SEQUENCE [LARGE SCALE GENOMIC DNA]</scope>
</reference>
<accession>A0ABP1RS35</accession>
<dbReference type="EMBL" id="CAXLJM020000103">
    <property type="protein sequence ID" value="CAL8134153.1"/>
    <property type="molecule type" value="Genomic_DNA"/>
</dbReference>
<protein>
    <submittedName>
        <fullName evidence="1">Uncharacterized protein</fullName>
    </submittedName>
</protein>